<evidence type="ECO:0000313" key="2">
    <source>
        <dbReference type="EMBL" id="KAB1440860.1"/>
    </source>
</evidence>
<proteinExistence type="predicted"/>
<comment type="caution">
    <text evidence="2">The sequence shown here is derived from an EMBL/GenBank/DDBJ whole genome shotgun (WGS) entry which is preliminary data.</text>
</comment>
<protein>
    <submittedName>
        <fullName evidence="2">LarC family nickel insertion protein</fullName>
    </submittedName>
</protein>
<dbReference type="InterPro" id="IPR002822">
    <property type="entry name" value="Ni_insertion"/>
</dbReference>
<dbReference type="Proteomes" id="UP000438699">
    <property type="component" value="Unassembled WGS sequence"/>
</dbReference>
<dbReference type="AlphaFoldDB" id="A0A6N6N1X4"/>
<keyword evidence="1" id="KW-0533">Nickel</keyword>
<dbReference type="PANTHER" id="PTHR36566">
    <property type="entry name" value="NICKEL INSERTION PROTEIN-RELATED"/>
    <property type="match status" value="1"/>
</dbReference>
<organism evidence="2 3">
    <name type="scientific">Pseudodesulfovibrio senegalensis</name>
    <dbReference type="NCBI Taxonomy" id="1721087"/>
    <lineage>
        <taxon>Bacteria</taxon>
        <taxon>Pseudomonadati</taxon>
        <taxon>Thermodesulfobacteriota</taxon>
        <taxon>Desulfovibrionia</taxon>
        <taxon>Desulfovibrionales</taxon>
        <taxon>Desulfovibrionaceae</taxon>
    </lineage>
</organism>
<keyword evidence="3" id="KW-1185">Reference proteome</keyword>
<dbReference type="RefSeq" id="WP_151151604.1">
    <property type="nucleotide sequence ID" value="NZ_WAIE01000006.1"/>
</dbReference>
<evidence type="ECO:0000256" key="1">
    <source>
        <dbReference type="ARBA" id="ARBA00022596"/>
    </source>
</evidence>
<accession>A0A6N6N1X4</accession>
<dbReference type="PANTHER" id="PTHR36566:SF1">
    <property type="entry name" value="PYRIDINIUM-3,5-BISTHIOCARBOXYLIC ACID MONONUCLEOTIDE NICKEL INSERTION PROTEIN"/>
    <property type="match status" value="1"/>
</dbReference>
<gene>
    <name evidence="2" type="ORF">F8A88_13000</name>
</gene>
<name>A0A6N6N1X4_9BACT</name>
<dbReference type="EMBL" id="WAIE01000006">
    <property type="protein sequence ID" value="KAB1440860.1"/>
    <property type="molecule type" value="Genomic_DNA"/>
</dbReference>
<dbReference type="OrthoDB" id="9765625at2"/>
<evidence type="ECO:0000313" key="3">
    <source>
        <dbReference type="Proteomes" id="UP000438699"/>
    </source>
</evidence>
<reference evidence="2 3" key="1">
    <citation type="journal article" date="2017" name="Int. J. Syst. Evol. Microbiol.">
        <title>Desulfovibrio senegalensis sp. nov., a mesophilic sulfate reducer isolated from marine sediment.</title>
        <authorList>
            <person name="Thioye A."/>
            <person name="Gam Z.B.A."/>
            <person name="Mbengue M."/>
            <person name="Cayol J.L."/>
            <person name="Joseph-Bartoli M."/>
            <person name="Toure-Kane C."/>
            <person name="Labat M."/>
        </authorList>
    </citation>
    <scope>NUCLEOTIDE SEQUENCE [LARGE SCALE GENOMIC DNA]</scope>
    <source>
        <strain evidence="2 3">DSM 101509</strain>
    </source>
</reference>
<sequence length="263" mass="28000">MSTLFLDCTTGVSGDMLLASLAHVLEQVRPVASGANFLRQELERLGLDGFELRHSRQLVAGISCFRMEVFQTAKQPLRHLADLTRMLAESRVPGPVREQSLHVLQTLAHAEATVHDIPVDTVHFHEIGAVDTVVDVVGVSVLMAALAPTRILCSAVDLGSGFVDIAHGRMPVPPPACAELSKGMAVFGSDAAIERATPTGLALLKGMNPEFSTLPPGIVEGVGYGCGTRSSDASPSFVRAFMIMELDHTAVMTERAAGDEYAK</sequence>
<dbReference type="Pfam" id="PF01969">
    <property type="entry name" value="Ni_insertion"/>
    <property type="match status" value="1"/>
</dbReference>